<keyword evidence="2" id="KW-1185">Reference proteome</keyword>
<proteinExistence type="predicted"/>
<dbReference type="Proteomes" id="UP000685013">
    <property type="component" value="Chromosome 2"/>
</dbReference>
<protein>
    <submittedName>
        <fullName evidence="1">Uncharacterized protein</fullName>
    </submittedName>
</protein>
<sequence>MSDSSVSSIKAQDSNVKFAISLEGDTGGKELAYFNPKSPKSWESRTESYLMQYYKYASNHVPSTFPSHIAAAFHAVVVCFLQQTSEINGLLIETKTLVRTTDMEKQSRTWKAFINQIAQKINDKLNRRPEG</sequence>
<name>A0AAV6P148_9ROSI</name>
<feature type="non-terminal residue" evidence="1">
    <location>
        <position position="1"/>
    </location>
</feature>
<reference evidence="1 2" key="1">
    <citation type="journal article" date="2021" name="Hortic Res">
        <title>The domestication of Cucurbita argyrosperma as revealed by the genome of its wild relative.</title>
        <authorList>
            <person name="Barrera-Redondo J."/>
            <person name="Sanchez-de la Vega G."/>
            <person name="Aguirre-Liguori J.A."/>
            <person name="Castellanos-Morales G."/>
            <person name="Gutierrez-Guerrero Y.T."/>
            <person name="Aguirre-Dugua X."/>
            <person name="Aguirre-Planter E."/>
            <person name="Tenaillon M.I."/>
            <person name="Lira-Saade R."/>
            <person name="Eguiarte L.E."/>
        </authorList>
    </citation>
    <scope>NUCLEOTIDE SEQUENCE [LARGE SCALE GENOMIC DNA]</scope>
    <source>
        <strain evidence="1">JBR-2021</strain>
    </source>
</reference>
<evidence type="ECO:0000313" key="2">
    <source>
        <dbReference type="Proteomes" id="UP000685013"/>
    </source>
</evidence>
<evidence type="ECO:0000313" key="1">
    <source>
        <dbReference type="EMBL" id="KAG6605504.1"/>
    </source>
</evidence>
<gene>
    <name evidence="1" type="ORF">SDJN03_02821</name>
</gene>
<accession>A0AAV6P148</accession>
<dbReference type="AlphaFoldDB" id="A0AAV6P148"/>
<dbReference type="EMBL" id="JAGKQH010000002">
    <property type="protein sequence ID" value="KAG6605504.1"/>
    <property type="molecule type" value="Genomic_DNA"/>
</dbReference>
<comment type="caution">
    <text evidence="1">The sequence shown here is derived from an EMBL/GenBank/DDBJ whole genome shotgun (WGS) entry which is preliminary data.</text>
</comment>
<organism evidence="1 2">
    <name type="scientific">Cucurbita argyrosperma subsp. sororia</name>
    <dbReference type="NCBI Taxonomy" id="37648"/>
    <lineage>
        <taxon>Eukaryota</taxon>
        <taxon>Viridiplantae</taxon>
        <taxon>Streptophyta</taxon>
        <taxon>Embryophyta</taxon>
        <taxon>Tracheophyta</taxon>
        <taxon>Spermatophyta</taxon>
        <taxon>Magnoliopsida</taxon>
        <taxon>eudicotyledons</taxon>
        <taxon>Gunneridae</taxon>
        <taxon>Pentapetalae</taxon>
        <taxon>rosids</taxon>
        <taxon>fabids</taxon>
        <taxon>Cucurbitales</taxon>
        <taxon>Cucurbitaceae</taxon>
        <taxon>Cucurbiteae</taxon>
        <taxon>Cucurbita</taxon>
    </lineage>
</organism>